<organism evidence="1 2">
    <name type="scientific">Popillia japonica</name>
    <name type="common">Japanese beetle</name>
    <dbReference type="NCBI Taxonomy" id="7064"/>
    <lineage>
        <taxon>Eukaryota</taxon>
        <taxon>Metazoa</taxon>
        <taxon>Ecdysozoa</taxon>
        <taxon>Arthropoda</taxon>
        <taxon>Hexapoda</taxon>
        <taxon>Insecta</taxon>
        <taxon>Pterygota</taxon>
        <taxon>Neoptera</taxon>
        <taxon>Endopterygota</taxon>
        <taxon>Coleoptera</taxon>
        <taxon>Polyphaga</taxon>
        <taxon>Scarabaeiformia</taxon>
        <taxon>Scarabaeidae</taxon>
        <taxon>Rutelinae</taxon>
        <taxon>Popillia</taxon>
    </lineage>
</organism>
<evidence type="ECO:0000313" key="2">
    <source>
        <dbReference type="Proteomes" id="UP001458880"/>
    </source>
</evidence>
<evidence type="ECO:0000313" key="1">
    <source>
        <dbReference type="EMBL" id="KAK9737193.1"/>
    </source>
</evidence>
<name>A0AAW1LT69_POPJA</name>
<sequence length="122" mass="13829">MLDKLRHHWHRLGGEVGYTVAFRHYKTPKRFEGGIKARRRMSEGRRASISLHSIQLHGPSNEVTTASHCHFQLPSGACHIALPLIAQYFLSRDARQRFPEIVHGSVHSIARPSIHLSLPPTL</sequence>
<reference evidence="1 2" key="1">
    <citation type="journal article" date="2024" name="BMC Genomics">
        <title>De novo assembly and annotation of Popillia japonica's genome with initial clues to its potential as an invasive pest.</title>
        <authorList>
            <person name="Cucini C."/>
            <person name="Boschi S."/>
            <person name="Funari R."/>
            <person name="Cardaioli E."/>
            <person name="Iannotti N."/>
            <person name="Marturano G."/>
            <person name="Paoli F."/>
            <person name="Bruttini M."/>
            <person name="Carapelli A."/>
            <person name="Frati F."/>
            <person name="Nardi F."/>
        </authorList>
    </citation>
    <scope>NUCLEOTIDE SEQUENCE [LARGE SCALE GENOMIC DNA]</scope>
    <source>
        <strain evidence="1">DMR45628</strain>
    </source>
</reference>
<protein>
    <submittedName>
        <fullName evidence="1">Uncharacterized protein</fullName>
    </submittedName>
</protein>
<gene>
    <name evidence="1" type="ORF">QE152_g10927</name>
</gene>
<accession>A0AAW1LT69</accession>
<keyword evidence="2" id="KW-1185">Reference proteome</keyword>
<comment type="caution">
    <text evidence="1">The sequence shown here is derived from an EMBL/GenBank/DDBJ whole genome shotgun (WGS) entry which is preliminary data.</text>
</comment>
<dbReference type="EMBL" id="JASPKY010000103">
    <property type="protein sequence ID" value="KAK9737193.1"/>
    <property type="molecule type" value="Genomic_DNA"/>
</dbReference>
<proteinExistence type="predicted"/>
<dbReference type="Proteomes" id="UP001458880">
    <property type="component" value="Unassembled WGS sequence"/>
</dbReference>
<dbReference type="AlphaFoldDB" id="A0AAW1LT69"/>